<dbReference type="OrthoDB" id="9890280at2759"/>
<evidence type="ECO:0000256" key="4">
    <source>
        <dbReference type="ARBA" id="ARBA00022574"/>
    </source>
</evidence>
<dbReference type="GO" id="GO:0003677">
    <property type="term" value="F:DNA binding"/>
    <property type="evidence" value="ECO:0007669"/>
    <property type="project" value="TreeGrafter"/>
</dbReference>
<reference evidence="8 9" key="1">
    <citation type="submission" date="2018-10" db="EMBL/GenBank/DDBJ databases">
        <title>Genome assembly for a Yunnan-Guizhou Plateau 3E fish, Anabarilius grahami (Regan), and its evolutionary and genetic applications.</title>
        <authorList>
            <person name="Jiang W."/>
        </authorList>
    </citation>
    <scope>NUCLEOTIDE SEQUENCE [LARGE SCALE GENOMIC DNA]</scope>
    <source>
        <strain evidence="8">AG-KIZ</strain>
        <tissue evidence="8">Muscle</tissue>
    </source>
</reference>
<dbReference type="Gene3D" id="2.130.10.10">
    <property type="entry name" value="YVTN repeat-like/Quinoprotein amine dehydrogenase"/>
    <property type="match status" value="1"/>
</dbReference>
<dbReference type="InterPro" id="IPR001680">
    <property type="entry name" value="WD40_rpt"/>
</dbReference>
<accession>A0A3N0XT31</accession>
<name>A0A3N0XT31_ANAGA</name>
<gene>
    <name evidence="8" type="ORF">DPX16_18013</name>
</gene>
<comment type="caution">
    <text evidence="8">The sequence shown here is derived from an EMBL/GenBank/DDBJ whole genome shotgun (WGS) entry which is preliminary data.</text>
</comment>
<feature type="region of interest" description="Disordered" evidence="7">
    <location>
        <begin position="101"/>
        <end position="120"/>
    </location>
</feature>
<protein>
    <recommendedName>
        <fullName evidence="3 6">WD repeat-containing protein 76</fullName>
    </recommendedName>
</protein>
<dbReference type="InterPro" id="IPR015943">
    <property type="entry name" value="WD40/YVTN_repeat-like_dom_sf"/>
</dbReference>
<dbReference type="InterPro" id="IPR036322">
    <property type="entry name" value="WD40_repeat_dom_sf"/>
</dbReference>
<evidence type="ECO:0000256" key="2">
    <source>
        <dbReference type="ARBA" id="ARBA00005434"/>
    </source>
</evidence>
<evidence type="ECO:0000256" key="1">
    <source>
        <dbReference type="ARBA" id="ARBA00002530"/>
    </source>
</evidence>
<dbReference type="Pfam" id="PF00400">
    <property type="entry name" value="WD40"/>
    <property type="match status" value="2"/>
</dbReference>
<keyword evidence="4 6" id="KW-0853">WD repeat</keyword>
<sequence>MDEPVRRTSRRIKEKQNQEKKQILSPKCLTFRSEVKNTRKAVKRKKNDIEEEENVQETQSDNDREFPPGYREGLSKYELERLENIRQNQAFLNSLKLPQISESLRPKPKPTQKGLKKEKTETEMLPVRKSLRLQNRGPQTAVSLEISPSTYKSYEKIVKKAPGPIPLDPVNLDEDYRVPEDLLNLWNEVPLKQDTKSLDLKSYKEVLQKLSVKEGCVVKVVKDRICSAAFHPSSSSLLMAAGDKSGHLGLWKPDAKWGDDGVLCFEPHSRIITSMAFSSHPCNLITVSYDGSARSMDLEKAVFEEVYRSTSVLRSFDFLSNDCSTLLFGDGNGDVVVVDRRTPGEYESLHAMAANPLRSVHVHPVQQHYFVVAESSFVNIYDLRHLKRGNNQAVCELNGHSRSVSSAFFSPLTGNRVLTTCMDNTIRHNMHTGRWLSKLSAVWDPKHQECFVIGSMDKPRRIQVYHESGRLLHTFRDMDHLTTVCSITAFHPSRNTLLGGNSSGRLHIFTDRFIN</sequence>
<dbReference type="FunFam" id="2.130.10.10:FF:000180">
    <property type="entry name" value="WD repeat-containing protein 76"/>
    <property type="match status" value="1"/>
</dbReference>
<dbReference type="AlphaFoldDB" id="A0A3N0XT31"/>
<feature type="region of interest" description="Disordered" evidence="7">
    <location>
        <begin position="1"/>
        <end position="71"/>
    </location>
</feature>
<evidence type="ECO:0000313" key="8">
    <source>
        <dbReference type="EMBL" id="ROJ33191.1"/>
    </source>
</evidence>
<keyword evidence="5" id="KW-0677">Repeat</keyword>
<dbReference type="SUPFAM" id="SSF50978">
    <property type="entry name" value="WD40 repeat-like"/>
    <property type="match status" value="1"/>
</dbReference>
<keyword evidence="9" id="KW-1185">Reference proteome</keyword>
<evidence type="ECO:0000313" key="9">
    <source>
        <dbReference type="Proteomes" id="UP000281406"/>
    </source>
</evidence>
<dbReference type="SMART" id="SM00320">
    <property type="entry name" value="WD40"/>
    <property type="match status" value="6"/>
</dbReference>
<comment type="function">
    <text evidence="1 6">Specifically binds 5-hydroxymethylcytosine (5hmC), suggesting that it acts as a specific reader of 5hmC.</text>
</comment>
<dbReference type="PANTHER" id="PTHR14773:SF0">
    <property type="entry name" value="WD REPEAT-CONTAINING PROTEIN 76"/>
    <property type="match status" value="1"/>
</dbReference>
<dbReference type="Proteomes" id="UP000281406">
    <property type="component" value="Unassembled WGS sequence"/>
</dbReference>
<dbReference type="GO" id="GO:0005634">
    <property type="term" value="C:nucleus"/>
    <property type="evidence" value="ECO:0007669"/>
    <property type="project" value="TreeGrafter"/>
</dbReference>
<evidence type="ECO:0000256" key="6">
    <source>
        <dbReference type="RuleBase" id="RU365004"/>
    </source>
</evidence>
<evidence type="ECO:0000256" key="5">
    <source>
        <dbReference type="ARBA" id="ARBA00022737"/>
    </source>
</evidence>
<dbReference type="EMBL" id="RJVU01061675">
    <property type="protein sequence ID" value="ROJ33191.1"/>
    <property type="molecule type" value="Genomic_DNA"/>
</dbReference>
<comment type="similarity">
    <text evidence="2 6">Belongs to the WD repeat DDB2/WDR76 family.</text>
</comment>
<organism evidence="8 9">
    <name type="scientific">Anabarilius grahami</name>
    <name type="common">Kanglang fish</name>
    <name type="synonym">Barilius grahami</name>
    <dbReference type="NCBI Taxonomy" id="495550"/>
    <lineage>
        <taxon>Eukaryota</taxon>
        <taxon>Metazoa</taxon>
        <taxon>Chordata</taxon>
        <taxon>Craniata</taxon>
        <taxon>Vertebrata</taxon>
        <taxon>Euteleostomi</taxon>
        <taxon>Actinopterygii</taxon>
        <taxon>Neopterygii</taxon>
        <taxon>Teleostei</taxon>
        <taxon>Ostariophysi</taxon>
        <taxon>Cypriniformes</taxon>
        <taxon>Xenocyprididae</taxon>
        <taxon>Xenocypridinae</taxon>
        <taxon>Xenocypridinae incertae sedis</taxon>
        <taxon>Anabarilius</taxon>
    </lineage>
</organism>
<comment type="subunit">
    <text evidence="6">Interacts with CUL4A and/or CUL4B.</text>
</comment>
<proteinExistence type="inferred from homology"/>
<dbReference type="InterPro" id="IPR050853">
    <property type="entry name" value="WD_repeat_DNA-damage-binding"/>
</dbReference>
<evidence type="ECO:0000256" key="7">
    <source>
        <dbReference type="SAM" id="MobiDB-lite"/>
    </source>
</evidence>
<dbReference type="GO" id="GO:2000001">
    <property type="term" value="P:regulation of DNA damage checkpoint"/>
    <property type="evidence" value="ECO:0007669"/>
    <property type="project" value="TreeGrafter"/>
</dbReference>
<dbReference type="PANTHER" id="PTHR14773">
    <property type="entry name" value="WD REPEAT-CONTAINING PROTEIN 76"/>
    <property type="match status" value="1"/>
</dbReference>
<evidence type="ECO:0000256" key="3">
    <source>
        <dbReference type="ARBA" id="ARBA00021234"/>
    </source>
</evidence>